<dbReference type="InParanoid" id="G2YUR1"/>
<dbReference type="AlphaFoldDB" id="G2YUR1"/>
<protein>
    <submittedName>
        <fullName evidence="1">Uncharacterized protein</fullName>
    </submittedName>
</protein>
<evidence type="ECO:0000313" key="1">
    <source>
        <dbReference type="EMBL" id="CCD55359.1"/>
    </source>
</evidence>
<sequence length="63" mass="7468">MNIRQNTTWITTDLTMAAQRHRIMQHYPIHPLPLHQKQPESLQLRDSVTNPTVYALFLEDKDI</sequence>
<reference evidence="2" key="1">
    <citation type="journal article" date="2011" name="PLoS Genet.">
        <title>Genomic analysis of the necrotrophic fungal pathogens Sclerotinia sclerotiorum and Botrytis cinerea.</title>
        <authorList>
            <person name="Amselem J."/>
            <person name="Cuomo C.A."/>
            <person name="van Kan J.A."/>
            <person name="Viaud M."/>
            <person name="Benito E.P."/>
            <person name="Couloux A."/>
            <person name="Coutinho P.M."/>
            <person name="de Vries R.P."/>
            <person name="Dyer P.S."/>
            <person name="Fillinger S."/>
            <person name="Fournier E."/>
            <person name="Gout L."/>
            <person name="Hahn M."/>
            <person name="Kohn L."/>
            <person name="Lapalu N."/>
            <person name="Plummer K.M."/>
            <person name="Pradier J.M."/>
            <person name="Quevillon E."/>
            <person name="Sharon A."/>
            <person name="Simon A."/>
            <person name="ten Have A."/>
            <person name="Tudzynski B."/>
            <person name="Tudzynski P."/>
            <person name="Wincker P."/>
            <person name="Andrew M."/>
            <person name="Anthouard V."/>
            <person name="Beever R.E."/>
            <person name="Beffa R."/>
            <person name="Benoit I."/>
            <person name="Bouzid O."/>
            <person name="Brault B."/>
            <person name="Chen Z."/>
            <person name="Choquer M."/>
            <person name="Collemare J."/>
            <person name="Cotton P."/>
            <person name="Danchin E.G."/>
            <person name="Da Silva C."/>
            <person name="Gautier A."/>
            <person name="Giraud C."/>
            <person name="Giraud T."/>
            <person name="Gonzalez C."/>
            <person name="Grossetete S."/>
            <person name="Guldener U."/>
            <person name="Henrissat B."/>
            <person name="Howlett B.J."/>
            <person name="Kodira C."/>
            <person name="Kretschmer M."/>
            <person name="Lappartient A."/>
            <person name="Leroch M."/>
            <person name="Levis C."/>
            <person name="Mauceli E."/>
            <person name="Neuveglise C."/>
            <person name="Oeser B."/>
            <person name="Pearson M."/>
            <person name="Poulain J."/>
            <person name="Poussereau N."/>
            <person name="Quesneville H."/>
            <person name="Rascle C."/>
            <person name="Schumacher J."/>
            <person name="Segurens B."/>
            <person name="Sexton A."/>
            <person name="Silva E."/>
            <person name="Sirven C."/>
            <person name="Soanes D.M."/>
            <person name="Talbot N.J."/>
            <person name="Templeton M."/>
            <person name="Yandava C."/>
            <person name="Yarden O."/>
            <person name="Zeng Q."/>
            <person name="Rollins J.A."/>
            <person name="Lebrun M.H."/>
            <person name="Dickman M."/>
        </authorList>
    </citation>
    <scope>NUCLEOTIDE SEQUENCE [LARGE SCALE GENOMIC DNA]</scope>
    <source>
        <strain evidence="2">T4</strain>
    </source>
</reference>
<proteinExistence type="predicted"/>
<name>G2YUR1_BOTF4</name>
<dbReference type="HOGENOM" id="CLU_2885541_0_0_1"/>
<evidence type="ECO:0000313" key="2">
    <source>
        <dbReference type="Proteomes" id="UP000008177"/>
    </source>
</evidence>
<accession>G2YUR1</accession>
<gene>
    <name evidence="1" type="ORF">BofuT4_uP157550.1</name>
</gene>
<dbReference type="EMBL" id="FQ790354">
    <property type="protein sequence ID" value="CCD55359.1"/>
    <property type="molecule type" value="Genomic_DNA"/>
</dbReference>
<organism evidence="1 2">
    <name type="scientific">Botryotinia fuckeliana (strain T4)</name>
    <name type="common">Noble rot fungus</name>
    <name type="synonym">Botrytis cinerea</name>
    <dbReference type="NCBI Taxonomy" id="999810"/>
    <lineage>
        <taxon>Eukaryota</taxon>
        <taxon>Fungi</taxon>
        <taxon>Dikarya</taxon>
        <taxon>Ascomycota</taxon>
        <taxon>Pezizomycotina</taxon>
        <taxon>Leotiomycetes</taxon>
        <taxon>Helotiales</taxon>
        <taxon>Sclerotiniaceae</taxon>
        <taxon>Botrytis</taxon>
    </lineage>
</organism>
<dbReference type="Proteomes" id="UP000008177">
    <property type="component" value="Unplaced contigs"/>
</dbReference>